<dbReference type="Gene3D" id="3.40.50.300">
    <property type="entry name" value="P-loop containing nucleotide triphosphate hydrolases"/>
    <property type="match status" value="1"/>
</dbReference>
<dbReference type="InterPro" id="IPR027417">
    <property type="entry name" value="P-loop_NTPase"/>
</dbReference>
<dbReference type="EMBL" id="CAJNOG010005557">
    <property type="protein sequence ID" value="CAF1552171.1"/>
    <property type="molecule type" value="Genomic_DNA"/>
</dbReference>
<dbReference type="AlphaFoldDB" id="A0A815WZX5"/>
<proteinExistence type="predicted"/>
<protein>
    <submittedName>
        <fullName evidence="1">Uncharacterized protein</fullName>
    </submittedName>
</protein>
<organism evidence="1 2">
    <name type="scientific">Adineta steineri</name>
    <dbReference type="NCBI Taxonomy" id="433720"/>
    <lineage>
        <taxon>Eukaryota</taxon>
        <taxon>Metazoa</taxon>
        <taxon>Spiralia</taxon>
        <taxon>Gnathifera</taxon>
        <taxon>Rotifera</taxon>
        <taxon>Eurotatoria</taxon>
        <taxon>Bdelloidea</taxon>
        <taxon>Adinetida</taxon>
        <taxon>Adinetidae</taxon>
        <taxon>Adineta</taxon>
    </lineage>
</organism>
<accession>A0A815WZX5</accession>
<name>A0A815WZX5_9BILA</name>
<evidence type="ECO:0000313" key="2">
    <source>
        <dbReference type="Proteomes" id="UP000663845"/>
    </source>
</evidence>
<gene>
    <name evidence="1" type="ORF">JYZ213_LOCUS46374</name>
</gene>
<feature type="non-terminal residue" evidence="1">
    <location>
        <position position="1"/>
    </location>
</feature>
<reference evidence="1" key="1">
    <citation type="submission" date="2021-02" db="EMBL/GenBank/DDBJ databases">
        <authorList>
            <person name="Nowell W R."/>
        </authorList>
    </citation>
    <scope>NUCLEOTIDE SEQUENCE</scope>
</reference>
<sequence>NEKIVLLIIEEEEFQYLELIINITNLINTEDISSLFSIQEETTVINSVRIQVQQAGVTSVLSSFFRPRVRN</sequence>
<comment type="caution">
    <text evidence="1">The sequence shown here is derived from an EMBL/GenBank/DDBJ whole genome shotgun (WGS) entry which is preliminary data.</text>
</comment>
<dbReference type="Proteomes" id="UP000663845">
    <property type="component" value="Unassembled WGS sequence"/>
</dbReference>
<evidence type="ECO:0000313" key="1">
    <source>
        <dbReference type="EMBL" id="CAF1552171.1"/>
    </source>
</evidence>